<feature type="domain" description="Reverse transcriptase" evidence="2">
    <location>
        <begin position="568"/>
        <end position="865"/>
    </location>
</feature>
<dbReference type="PANTHER" id="PTHR35450">
    <property type="entry name" value="REVERSE TRANSCRIPTASE DOMAIN-CONTAINING PROTEIN"/>
    <property type="match status" value="1"/>
</dbReference>
<dbReference type="GeneID" id="113500228"/>
<dbReference type="Pfam" id="PF00078">
    <property type="entry name" value="RVT_1"/>
    <property type="match status" value="1"/>
</dbReference>
<sequence>METRSKRKRIGPLPGGDRRGTPGADAGCLSMRTVSGEELSRRAPTDKDTTADPFDEIDRLTDRTNSPIEPFSPSTVSYTPSLSSSPISNTAIPTPTLNVAREVNTFLPASTKAGKPRVRMRWSKEVNLFIMRTYYYITKLETDMTIYRKLLHELFSQKYPEINVSEQRISDQRRTIVRNKLIPQVELDRLKEEVRAQLEENTNANTLSDVQNQDVNVFSHDPFSQHLINTQTQNNLATDIGTQTESLTITIENDIHTLAEPDPLPDSWTAKILEKFRTTLVLYSGMDPESRPRLPKLKYNPKLVQLVSVFNNNILGNIISEDTQLIDLNSIIYCTALAISEELGYKITDYLGNTRSKHHNKPAWQVRLERDIEKLRADCGRLTQFINNNRSRKVIKRVEAIFKSRITHTRHEDNNRKPEEFLDTLKQKLALKVHRLKRYKKAQQRKNDNIVFSNNEKMFYRNLLKPQAETISQSNLELPTKESLETFWSRIWEEQVQFNENAEWINEEEAKWLAIEEMSFAEVTETDVLNVTSRLHNWKSPGVDKIHNYWYKKLVSIHGSLAKNLTDIVLGKQIIPDFLATGVTYMLPKGKHSAEPSQYRPITCLPTVYKILTSVITLKINSHIEQHNIIAEEQKGCRRNHMGCKEQLIIDSVIHKHASTKSRNLHCTYIDYQKAFDSIPHSWLIKILQIYRINSKLIEFLSSIMTRWKTTLQLNYNRDTIISRQISIRKGIYQGDSLSPLWFCLALNPLSSMLHRSRVGYCLRHDTYDVVISHLIYMDDIKLYSKSETDMKKLIDTTTLFSKDINMQFGLDKCKTLHIVRGKIKPGDYLVNGADCITAMEPTDLYKHKKWIPGRERYYTAGTLMILNNPM</sequence>
<dbReference type="Proteomes" id="UP000322000">
    <property type="component" value="Chromosome 13"/>
</dbReference>
<feature type="region of interest" description="Disordered" evidence="1">
    <location>
        <begin position="1"/>
        <end position="86"/>
    </location>
</feature>
<proteinExistence type="predicted"/>
<feature type="compositionally biased region" description="Basic residues" evidence="1">
    <location>
        <begin position="1"/>
        <end position="10"/>
    </location>
</feature>
<dbReference type="SUPFAM" id="SSF56672">
    <property type="entry name" value="DNA/RNA polymerases"/>
    <property type="match status" value="1"/>
</dbReference>
<accession>A0A7E5W7T9</accession>
<dbReference type="GO" id="GO:0071897">
    <property type="term" value="P:DNA biosynthetic process"/>
    <property type="evidence" value="ECO:0007669"/>
    <property type="project" value="UniProtKB-ARBA"/>
</dbReference>
<organism evidence="3 4">
    <name type="scientific">Trichoplusia ni</name>
    <name type="common">Cabbage looper</name>
    <dbReference type="NCBI Taxonomy" id="7111"/>
    <lineage>
        <taxon>Eukaryota</taxon>
        <taxon>Metazoa</taxon>
        <taxon>Ecdysozoa</taxon>
        <taxon>Arthropoda</taxon>
        <taxon>Hexapoda</taxon>
        <taxon>Insecta</taxon>
        <taxon>Pterygota</taxon>
        <taxon>Neoptera</taxon>
        <taxon>Endopterygota</taxon>
        <taxon>Lepidoptera</taxon>
        <taxon>Glossata</taxon>
        <taxon>Ditrysia</taxon>
        <taxon>Noctuoidea</taxon>
        <taxon>Noctuidae</taxon>
        <taxon>Plusiinae</taxon>
        <taxon>Trichoplusia</taxon>
    </lineage>
</organism>
<name>A0A7E5W7T9_TRINI</name>
<evidence type="ECO:0000313" key="4">
    <source>
        <dbReference type="RefSeq" id="XP_026736738.1"/>
    </source>
</evidence>
<dbReference type="PANTHER" id="PTHR35450:SF2">
    <property type="entry name" value="REVERSE TRANSCRIPTASE DOMAIN-CONTAINING PROTEIN"/>
    <property type="match status" value="1"/>
</dbReference>
<evidence type="ECO:0000313" key="3">
    <source>
        <dbReference type="Proteomes" id="UP000322000"/>
    </source>
</evidence>
<dbReference type="AlphaFoldDB" id="A0A7E5W7T9"/>
<dbReference type="RefSeq" id="XP_026736738.1">
    <property type="nucleotide sequence ID" value="XM_026880937.1"/>
</dbReference>
<dbReference type="CDD" id="cd01650">
    <property type="entry name" value="RT_nLTR_like"/>
    <property type="match status" value="1"/>
</dbReference>
<feature type="compositionally biased region" description="Basic and acidic residues" evidence="1">
    <location>
        <begin position="38"/>
        <end position="62"/>
    </location>
</feature>
<evidence type="ECO:0000259" key="2">
    <source>
        <dbReference type="PROSITE" id="PS50878"/>
    </source>
</evidence>
<gene>
    <name evidence="4" type="primary">LOC113500228</name>
</gene>
<feature type="compositionally biased region" description="Low complexity" evidence="1">
    <location>
        <begin position="72"/>
        <end position="86"/>
    </location>
</feature>
<dbReference type="InterPro" id="IPR000477">
    <property type="entry name" value="RT_dom"/>
</dbReference>
<reference evidence="4" key="1">
    <citation type="submission" date="2025-08" db="UniProtKB">
        <authorList>
            <consortium name="RefSeq"/>
        </authorList>
    </citation>
    <scope>IDENTIFICATION</scope>
</reference>
<protein>
    <submittedName>
        <fullName evidence="4">Uncharacterized protein LOC113500228</fullName>
    </submittedName>
</protein>
<evidence type="ECO:0000256" key="1">
    <source>
        <dbReference type="SAM" id="MobiDB-lite"/>
    </source>
</evidence>
<dbReference type="PROSITE" id="PS50878">
    <property type="entry name" value="RT_POL"/>
    <property type="match status" value="1"/>
</dbReference>
<keyword evidence="3" id="KW-1185">Reference proteome</keyword>
<dbReference type="KEGG" id="tnl:113500228"/>
<dbReference type="InParanoid" id="A0A7E5W7T9"/>
<dbReference type="InterPro" id="IPR043502">
    <property type="entry name" value="DNA/RNA_pol_sf"/>
</dbReference>
<dbReference type="OrthoDB" id="2194416at2759"/>